<name>A0A1W6YT28_9BORD</name>
<evidence type="ECO:0000259" key="9">
    <source>
        <dbReference type="PROSITE" id="PS50928"/>
    </source>
</evidence>
<evidence type="ECO:0000256" key="3">
    <source>
        <dbReference type="ARBA" id="ARBA00022448"/>
    </source>
</evidence>
<accession>A0A1W6YT28</accession>
<dbReference type="PANTHER" id="PTHR30614:SF42">
    <property type="entry name" value="GLUTAMATE_ASPARTATE IMPORT PERMEASE PROTEIN GLTJ"/>
    <property type="match status" value="1"/>
</dbReference>
<feature type="transmembrane region" description="Helical" evidence="8">
    <location>
        <begin position="25"/>
        <end position="50"/>
    </location>
</feature>
<dbReference type="Gene3D" id="1.10.3720.10">
    <property type="entry name" value="MetI-like"/>
    <property type="match status" value="1"/>
</dbReference>
<dbReference type="CDD" id="cd06261">
    <property type="entry name" value="TM_PBP2"/>
    <property type="match status" value="1"/>
</dbReference>
<comment type="subcellular location">
    <subcellularLocation>
        <location evidence="1">Cell inner membrane</location>
        <topology evidence="1">Multi-pass membrane protein</topology>
    </subcellularLocation>
    <subcellularLocation>
        <location evidence="8">Cell membrane</location>
        <topology evidence="8">Multi-pass membrane protein</topology>
    </subcellularLocation>
</comment>
<dbReference type="OrthoDB" id="6534575at2"/>
<dbReference type="EMBL" id="CP021108">
    <property type="protein sequence ID" value="ARP84227.1"/>
    <property type="molecule type" value="Genomic_DNA"/>
</dbReference>
<organism evidence="10 11">
    <name type="scientific">Bordetella genomosp. 8</name>
    <dbReference type="NCBI Taxonomy" id="1416806"/>
    <lineage>
        <taxon>Bacteria</taxon>
        <taxon>Pseudomonadati</taxon>
        <taxon>Pseudomonadota</taxon>
        <taxon>Betaproteobacteria</taxon>
        <taxon>Burkholderiales</taxon>
        <taxon>Alcaligenaceae</taxon>
        <taxon>Bordetella</taxon>
    </lineage>
</organism>
<dbReference type="InterPro" id="IPR043429">
    <property type="entry name" value="ArtM/GltK/GlnP/TcyL/YhdX-like"/>
</dbReference>
<keyword evidence="7 8" id="KW-0472">Membrane</keyword>
<feature type="transmembrane region" description="Helical" evidence="8">
    <location>
        <begin position="200"/>
        <end position="219"/>
    </location>
</feature>
<dbReference type="GO" id="GO:0043190">
    <property type="term" value="C:ATP-binding cassette (ABC) transporter complex"/>
    <property type="evidence" value="ECO:0007669"/>
    <property type="project" value="InterPro"/>
</dbReference>
<dbReference type="SUPFAM" id="SSF161098">
    <property type="entry name" value="MetI-like"/>
    <property type="match status" value="1"/>
</dbReference>
<dbReference type="PANTHER" id="PTHR30614">
    <property type="entry name" value="MEMBRANE COMPONENT OF AMINO ACID ABC TRANSPORTER"/>
    <property type="match status" value="1"/>
</dbReference>
<evidence type="ECO:0000256" key="2">
    <source>
        <dbReference type="ARBA" id="ARBA00010072"/>
    </source>
</evidence>
<evidence type="ECO:0000256" key="8">
    <source>
        <dbReference type="RuleBase" id="RU363032"/>
    </source>
</evidence>
<dbReference type="AlphaFoldDB" id="A0A1W6YT28"/>
<dbReference type="Proteomes" id="UP000194151">
    <property type="component" value="Chromosome"/>
</dbReference>
<dbReference type="InterPro" id="IPR010065">
    <property type="entry name" value="AA_ABC_transptr_permease_3TM"/>
</dbReference>
<protein>
    <submittedName>
        <fullName evidence="10">Glutamate ABC transporter permease</fullName>
    </submittedName>
</protein>
<keyword evidence="3 8" id="KW-0813">Transport</keyword>
<feature type="transmembrane region" description="Helical" evidence="8">
    <location>
        <begin position="62"/>
        <end position="84"/>
    </location>
</feature>
<dbReference type="RefSeq" id="WP_086067538.1">
    <property type="nucleotide sequence ID" value="NZ_CP021108.1"/>
</dbReference>
<proteinExistence type="inferred from homology"/>
<reference evidence="10 11" key="1">
    <citation type="submission" date="2017-05" db="EMBL/GenBank/DDBJ databases">
        <title>Complete and WGS of Bordetella genogroups.</title>
        <authorList>
            <person name="Spilker T."/>
            <person name="LiPuma J."/>
        </authorList>
    </citation>
    <scope>NUCLEOTIDE SEQUENCE [LARGE SCALE GENOMIC DNA]</scope>
    <source>
        <strain evidence="10 11">AU19157</strain>
    </source>
</reference>
<sequence length="239" mass="25906">MHLDWALFNQEPGGTYPTYGRWLMAAWGSTISVALLAFALALILGIAIGLCRTLPEKSLGGWIGKVWVEGFRNIPVLLQVLLWYHVLPNFFPPLKQLPGFALVVIALGLFTSTRIAEQVRASLASLPANQRKAALALGLTPLQSYTYVLLPVAFRIILPPLTSEAMNVFKNSAVAFVVSVPELTMFAMQAQEETGRGIEIYLAVTLAYMASALVVNRLLAGVEKAVRIPGMQTKNPGGA</sequence>
<evidence type="ECO:0000256" key="5">
    <source>
        <dbReference type="ARBA" id="ARBA00022692"/>
    </source>
</evidence>
<keyword evidence="4" id="KW-1003">Cell membrane</keyword>
<evidence type="ECO:0000256" key="6">
    <source>
        <dbReference type="ARBA" id="ARBA00022989"/>
    </source>
</evidence>
<evidence type="ECO:0000313" key="10">
    <source>
        <dbReference type="EMBL" id="ARP84227.1"/>
    </source>
</evidence>
<dbReference type="KEGG" id="bgv:CAL12_27690"/>
<dbReference type="GO" id="GO:0006865">
    <property type="term" value="P:amino acid transport"/>
    <property type="evidence" value="ECO:0007669"/>
    <property type="project" value="TreeGrafter"/>
</dbReference>
<dbReference type="GO" id="GO:0022857">
    <property type="term" value="F:transmembrane transporter activity"/>
    <property type="evidence" value="ECO:0007669"/>
    <property type="project" value="InterPro"/>
</dbReference>
<dbReference type="NCBIfam" id="TIGR01726">
    <property type="entry name" value="HEQRo_perm_3TM"/>
    <property type="match status" value="1"/>
</dbReference>
<dbReference type="Pfam" id="PF00528">
    <property type="entry name" value="BPD_transp_1"/>
    <property type="match status" value="1"/>
</dbReference>
<dbReference type="STRING" id="1416806.CAL12_27690"/>
<feature type="transmembrane region" description="Helical" evidence="8">
    <location>
        <begin position="134"/>
        <end position="157"/>
    </location>
</feature>
<dbReference type="InterPro" id="IPR000515">
    <property type="entry name" value="MetI-like"/>
</dbReference>
<keyword evidence="11" id="KW-1185">Reference proteome</keyword>
<evidence type="ECO:0000256" key="7">
    <source>
        <dbReference type="ARBA" id="ARBA00023136"/>
    </source>
</evidence>
<dbReference type="PROSITE" id="PS50928">
    <property type="entry name" value="ABC_TM1"/>
    <property type="match status" value="1"/>
</dbReference>
<feature type="domain" description="ABC transmembrane type-1" evidence="9">
    <location>
        <begin position="27"/>
        <end position="219"/>
    </location>
</feature>
<keyword evidence="5 8" id="KW-0812">Transmembrane</keyword>
<evidence type="ECO:0000256" key="4">
    <source>
        <dbReference type="ARBA" id="ARBA00022475"/>
    </source>
</evidence>
<gene>
    <name evidence="10" type="ORF">CAL12_27690</name>
</gene>
<evidence type="ECO:0000256" key="1">
    <source>
        <dbReference type="ARBA" id="ARBA00004429"/>
    </source>
</evidence>
<dbReference type="InterPro" id="IPR035906">
    <property type="entry name" value="MetI-like_sf"/>
</dbReference>
<evidence type="ECO:0000313" key="11">
    <source>
        <dbReference type="Proteomes" id="UP000194151"/>
    </source>
</evidence>
<keyword evidence="6 8" id="KW-1133">Transmembrane helix</keyword>
<feature type="transmembrane region" description="Helical" evidence="8">
    <location>
        <begin position="96"/>
        <end position="113"/>
    </location>
</feature>
<comment type="similarity">
    <text evidence="2">Belongs to the binding-protein-dependent transport system permease family. HisMQ subfamily.</text>
</comment>